<dbReference type="EMBL" id="KZ679273">
    <property type="protein sequence ID" value="PTB35718.1"/>
    <property type="molecule type" value="Genomic_DNA"/>
</dbReference>
<feature type="transmembrane region" description="Helical" evidence="1">
    <location>
        <begin position="21"/>
        <end position="48"/>
    </location>
</feature>
<keyword evidence="1" id="KW-0472">Membrane</keyword>
<dbReference type="Proteomes" id="UP000240493">
    <property type="component" value="Unassembled WGS sequence"/>
</dbReference>
<evidence type="ECO:0000313" key="2">
    <source>
        <dbReference type="EMBL" id="PTB35718.1"/>
    </source>
</evidence>
<dbReference type="AlphaFoldDB" id="A0A2T3YT20"/>
<accession>A0A2T3YT20</accession>
<keyword evidence="1" id="KW-1133">Transmembrane helix</keyword>
<gene>
    <name evidence="2" type="ORF">M441DRAFT_292829</name>
</gene>
<organism evidence="2 3">
    <name type="scientific">Trichoderma asperellum (strain ATCC 204424 / CBS 433.97 / NBRC 101777)</name>
    <dbReference type="NCBI Taxonomy" id="1042311"/>
    <lineage>
        <taxon>Eukaryota</taxon>
        <taxon>Fungi</taxon>
        <taxon>Dikarya</taxon>
        <taxon>Ascomycota</taxon>
        <taxon>Pezizomycotina</taxon>
        <taxon>Sordariomycetes</taxon>
        <taxon>Hypocreomycetidae</taxon>
        <taxon>Hypocreales</taxon>
        <taxon>Hypocreaceae</taxon>
        <taxon>Trichoderma</taxon>
    </lineage>
</organism>
<protein>
    <submittedName>
        <fullName evidence="2">Uncharacterized protein</fullName>
    </submittedName>
</protein>
<keyword evidence="1" id="KW-0812">Transmembrane</keyword>
<proteinExistence type="predicted"/>
<evidence type="ECO:0000256" key="1">
    <source>
        <dbReference type="SAM" id="Phobius"/>
    </source>
</evidence>
<sequence length="105" mass="12230">MLFSCRCWFYSCFSPLRVLSVFCTAINDAMCGLFFFFCFFFSTPLAAYPHSVALRDLLLRSALAVERWDSAILSCCAYFFWRLFRSSCYLFNSMFSYAVTKNGKI</sequence>
<keyword evidence="3" id="KW-1185">Reference proteome</keyword>
<reference evidence="2 3" key="1">
    <citation type="submission" date="2016-07" db="EMBL/GenBank/DDBJ databases">
        <title>Multiple horizontal gene transfer events from other fungi enriched the ability of initially mycotrophic Trichoderma (Ascomycota) to feed on dead plant biomass.</title>
        <authorList>
            <consortium name="DOE Joint Genome Institute"/>
            <person name="Aerts A."/>
            <person name="Atanasova L."/>
            <person name="Chenthamara K."/>
            <person name="Zhang J."/>
            <person name="Grujic M."/>
            <person name="Henrissat B."/>
            <person name="Kuo A."/>
            <person name="Salamov A."/>
            <person name="Lipzen A."/>
            <person name="Labutti K."/>
            <person name="Barry K."/>
            <person name="Miao Y."/>
            <person name="Rahimi M.J."/>
            <person name="Shen Q."/>
            <person name="Grigoriev I.V."/>
            <person name="Kubicek C.P."/>
            <person name="Druzhinina I.S."/>
        </authorList>
    </citation>
    <scope>NUCLEOTIDE SEQUENCE [LARGE SCALE GENOMIC DNA]</scope>
    <source>
        <strain evidence="2 3">CBS 433.97</strain>
    </source>
</reference>
<name>A0A2T3YT20_TRIA4</name>
<evidence type="ECO:0000313" key="3">
    <source>
        <dbReference type="Proteomes" id="UP000240493"/>
    </source>
</evidence>